<feature type="transmembrane region" description="Helical" evidence="5">
    <location>
        <begin position="132"/>
        <end position="150"/>
    </location>
</feature>
<dbReference type="InterPro" id="IPR001902">
    <property type="entry name" value="SLC26A/SulP_fam"/>
</dbReference>
<dbReference type="InterPro" id="IPR036513">
    <property type="entry name" value="STAS_dom_sf"/>
</dbReference>
<feature type="transmembrane region" description="Helical" evidence="5">
    <location>
        <begin position="20"/>
        <end position="44"/>
    </location>
</feature>
<feature type="transmembrane region" description="Helical" evidence="5">
    <location>
        <begin position="290"/>
        <end position="307"/>
    </location>
</feature>
<feature type="transmembrane region" description="Helical" evidence="5">
    <location>
        <begin position="354"/>
        <end position="372"/>
    </location>
</feature>
<keyword evidence="8" id="KW-1185">Reference proteome</keyword>
<dbReference type="OrthoDB" id="9771198at2"/>
<dbReference type="STRING" id="296218.AWN68_08505"/>
<dbReference type="NCBIfam" id="TIGR00815">
    <property type="entry name" value="sulP"/>
    <property type="match status" value="1"/>
</dbReference>
<feature type="transmembrane region" description="Helical" evidence="5">
    <location>
        <begin position="99"/>
        <end position="120"/>
    </location>
</feature>
<dbReference type="CDD" id="cd07042">
    <property type="entry name" value="STAS_SulP_like_sulfate_transporter"/>
    <property type="match status" value="1"/>
</dbReference>
<protein>
    <submittedName>
        <fullName evidence="7">Sulfate transporter</fullName>
    </submittedName>
</protein>
<comment type="caution">
    <text evidence="7">The sequence shown here is derived from an EMBL/GenBank/DDBJ whole genome shotgun (WGS) entry which is preliminary data.</text>
</comment>
<reference evidence="7 8" key="1">
    <citation type="submission" date="2016-01" db="EMBL/GenBank/DDBJ databases">
        <title>Genome sequencing of Roseivirga echinicomitans KMM 6058.</title>
        <authorList>
            <person name="Selvaratnam C."/>
            <person name="Thevarajoo S."/>
            <person name="Goh K.M."/>
            <person name="Ee R."/>
            <person name="Chan K.-G."/>
            <person name="Chong C.S."/>
        </authorList>
    </citation>
    <scope>NUCLEOTIDE SEQUENCE [LARGE SCALE GENOMIC DNA]</scope>
    <source>
        <strain evidence="7 8">KMM 6058</strain>
    </source>
</reference>
<dbReference type="EMBL" id="LRDB01000050">
    <property type="protein sequence ID" value="KYG72737.1"/>
    <property type="molecule type" value="Genomic_DNA"/>
</dbReference>
<feature type="transmembrane region" description="Helical" evidence="5">
    <location>
        <begin position="170"/>
        <end position="193"/>
    </location>
</feature>
<feature type="transmembrane region" description="Helical" evidence="5">
    <location>
        <begin position="50"/>
        <end position="66"/>
    </location>
</feature>
<feature type="transmembrane region" description="Helical" evidence="5">
    <location>
        <begin position="205"/>
        <end position="230"/>
    </location>
</feature>
<feature type="transmembrane region" description="Helical" evidence="5">
    <location>
        <begin position="250"/>
        <end position="269"/>
    </location>
</feature>
<dbReference type="InterPro" id="IPR011547">
    <property type="entry name" value="SLC26A/SulP_dom"/>
</dbReference>
<dbReference type="GO" id="GO:0008271">
    <property type="term" value="F:secondary active sulfate transmembrane transporter activity"/>
    <property type="evidence" value="ECO:0007669"/>
    <property type="project" value="InterPro"/>
</dbReference>
<keyword evidence="2 5" id="KW-0812">Transmembrane</keyword>
<evidence type="ECO:0000256" key="3">
    <source>
        <dbReference type="ARBA" id="ARBA00022989"/>
    </source>
</evidence>
<keyword evidence="3 5" id="KW-1133">Transmembrane helix</keyword>
<comment type="subcellular location">
    <subcellularLocation>
        <location evidence="1">Membrane</location>
        <topology evidence="1">Multi-pass membrane protein</topology>
    </subcellularLocation>
</comment>
<feature type="transmembrane region" description="Helical" evidence="5">
    <location>
        <begin position="327"/>
        <end position="347"/>
    </location>
</feature>
<dbReference type="Gene3D" id="3.30.750.24">
    <property type="entry name" value="STAS domain"/>
    <property type="match status" value="1"/>
</dbReference>
<dbReference type="AlphaFoldDB" id="A0A150X1Y4"/>
<accession>A0A150X1Y4</accession>
<sequence length="580" mass="63568">MIKRLFPILSWLPNYQKQNLNGDVFAGLAVGVMLIPQGMAYAMIAGLPPVYGLYTAIFPQLIYAIMGTSRQLAVGPVAMDSLLVASGISILATEGTETYLAFAILLAFFVGALQFMLGVLKMGFITNLLSKPVISGFTSAVAFIIALNQLKDLIGVELVKSNRSHEILISAFNNIGQTHLITLAVGVAGIVLIKSLKGWNKRIPGAFIALIIGIGAVYGLGLQNMGVSIVQDIPSGLPQFVIPEITLAHFKTLIPLAGTLAVISFIEAYSVGKAMEAKERTYKIVPNQELMALGASNMFGSFFQAFPATAGFSRSAVNYESGAKTPLAGIISAVIVTLTLLFLTPLFYYLPKAILASIIMIAVVNLIEYAYLKHLWRTSKMEFALMLITFLVTFSFGMVEGIVTGVALSILLLLFKAANPHMAVLGRIKGFTEYRNEKRFSDLESWEHLLIVRVDAPFAFVNIQTIKEWVLSEIQKREGKLKKVIIDAGPVSYIDATGVDGIRDLIHTLKEKEIELIFSEVIGPVRDAFHRNQLFSEKASEVFFMTTDEAVNYFIVEDSKNHHANFAVQVNEKSKQLLKK</sequence>
<dbReference type="RefSeq" id="WP_068417179.1">
    <property type="nucleotide sequence ID" value="NZ_LRDB01000050.1"/>
</dbReference>
<evidence type="ECO:0000259" key="6">
    <source>
        <dbReference type="PROSITE" id="PS50801"/>
    </source>
</evidence>
<dbReference type="InterPro" id="IPR018045">
    <property type="entry name" value="S04_transporter_CS"/>
</dbReference>
<organism evidence="7 8">
    <name type="scientific">Roseivirga echinicomitans</name>
    <dbReference type="NCBI Taxonomy" id="296218"/>
    <lineage>
        <taxon>Bacteria</taxon>
        <taxon>Pseudomonadati</taxon>
        <taxon>Bacteroidota</taxon>
        <taxon>Cytophagia</taxon>
        <taxon>Cytophagales</taxon>
        <taxon>Roseivirgaceae</taxon>
        <taxon>Roseivirga</taxon>
    </lineage>
</organism>
<evidence type="ECO:0000256" key="5">
    <source>
        <dbReference type="SAM" id="Phobius"/>
    </source>
</evidence>
<evidence type="ECO:0000256" key="2">
    <source>
        <dbReference type="ARBA" id="ARBA00022692"/>
    </source>
</evidence>
<dbReference type="Proteomes" id="UP000075615">
    <property type="component" value="Unassembled WGS sequence"/>
</dbReference>
<evidence type="ECO:0000256" key="1">
    <source>
        <dbReference type="ARBA" id="ARBA00004141"/>
    </source>
</evidence>
<feature type="transmembrane region" description="Helical" evidence="5">
    <location>
        <begin position="73"/>
        <end position="93"/>
    </location>
</feature>
<dbReference type="Pfam" id="PF01740">
    <property type="entry name" value="STAS"/>
    <property type="match status" value="1"/>
</dbReference>
<name>A0A150X1Y4_9BACT</name>
<gene>
    <name evidence="7" type="ORF">AWN68_08505</name>
</gene>
<evidence type="ECO:0000313" key="8">
    <source>
        <dbReference type="Proteomes" id="UP000075615"/>
    </source>
</evidence>
<feature type="transmembrane region" description="Helical" evidence="5">
    <location>
        <begin position="384"/>
        <end position="415"/>
    </location>
</feature>
<proteinExistence type="predicted"/>
<keyword evidence="4 5" id="KW-0472">Membrane</keyword>
<evidence type="ECO:0000256" key="4">
    <source>
        <dbReference type="ARBA" id="ARBA00023136"/>
    </source>
</evidence>
<dbReference type="PROSITE" id="PS01130">
    <property type="entry name" value="SLC26A"/>
    <property type="match status" value="1"/>
</dbReference>
<evidence type="ECO:0000313" key="7">
    <source>
        <dbReference type="EMBL" id="KYG72737.1"/>
    </source>
</evidence>
<dbReference type="PROSITE" id="PS50801">
    <property type="entry name" value="STAS"/>
    <property type="match status" value="1"/>
</dbReference>
<dbReference type="Pfam" id="PF00916">
    <property type="entry name" value="Sulfate_transp"/>
    <property type="match status" value="1"/>
</dbReference>
<dbReference type="InterPro" id="IPR002645">
    <property type="entry name" value="STAS_dom"/>
</dbReference>
<dbReference type="PANTHER" id="PTHR11814">
    <property type="entry name" value="SULFATE TRANSPORTER"/>
    <property type="match status" value="1"/>
</dbReference>
<dbReference type="SUPFAM" id="SSF52091">
    <property type="entry name" value="SpoIIaa-like"/>
    <property type="match status" value="1"/>
</dbReference>
<dbReference type="GO" id="GO:0016020">
    <property type="term" value="C:membrane"/>
    <property type="evidence" value="ECO:0007669"/>
    <property type="project" value="UniProtKB-SubCell"/>
</dbReference>
<feature type="domain" description="STAS" evidence="6">
    <location>
        <begin position="439"/>
        <end position="554"/>
    </location>
</feature>